<dbReference type="RefSeq" id="WP_127684267.1">
    <property type="nucleotide sequence ID" value="NZ_SACM01000006.1"/>
</dbReference>
<accession>A0A3S2XQW4</accession>
<dbReference type="OrthoDB" id="7524818at2"/>
<feature type="transmembrane region" description="Helical" evidence="2">
    <location>
        <begin position="173"/>
        <end position="193"/>
    </location>
</feature>
<feature type="coiled-coil region" evidence="1">
    <location>
        <begin position="369"/>
        <end position="396"/>
    </location>
</feature>
<keyword evidence="4" id="KW-1185">Reference proteome</keyword>
<proteinExistence type="predicted"/>
<sequence length="691" mass="74549">MLENKEVLSTVVHWGVGGMLTLAAVFFLWQFLLPAWRARRELALAITRLETLKKSGPVLDLDQVEREVMVSEELRHCWSEFRDTLHPQKTANALGMLEVARWRQTAMASSFFTEQALVDSPLRTEFYKHLPGILTGVGIIGTFGGLILGLIGFQVSDDATVVRKSLQDLLTSVGSAFLVSGSAIALAMVITMIEKAMINGRYTQVERLCGVIDSLFDAGAGEEYLQRLVEASETSATQALQMKESLVTDLKQVLTELTQQQIATMNTTSNQLGTSITASLSEGLKEPLARISEAVQGVSGNQQEAVNKLLTDVLAGFTAQMESMFGQQMRGVNEMLVQTAATISQASQRFEALAGQIQQAGTGAVEGMAKRLDESLLQMQARQAEANEQMRAFIEQIKASSQQSQAESADLTMGMMRELSESTAALIKGLQEQAQAQGDAQQQRQAAMAQQASELLSGQAKAMDRMMGASETAAATMRNSVDAMKRSTDESIAQLAAATEAAAAAMRNAIESLKRGTHDNIERMGMGAERLFQASDTLGARLVDMRSASAEVADSMSSLNSATTSLNQALSATQLALGDHRAVRDALVTMVRDLRETVEAAKREGAMTSQLVSQLRLAADQLQRGTQESESYLKSVSGVLAEAHGEFAKHMEATLREGNKTFHQELAQATGLLKGAIQDLGDVLDTLPQGS</sequence>
<dbReference type="NCBIfam" id="NF033916">
    <property type="entry name" value="antiphage_ZorA_3"/>
    <property type="match status" value="1"/>
</dbReference>
<reference evidence="3 4" key="1">
    <citation type="submission" date="2019-01" db="EMBL/GenBank/DDBJ databases">
        <authorList>
            <person name="Chen W.-M."/>
        </authorList>
    </citation>
    <scope>NUCLEOTIDE SEQUENCE [LARGE SCALE GENOMIC DNA]</scope>
    <source>
        <strain evidence="3 4">CCP-18</strain>
    </source>
</reference>
<dbReference type="Proteomes" id="UP000288587">
    <property type="component" value="Unassembled WGS sequence"/>
</dbReference>
<evidence type="ECO:0000256" key="1">
    <source>
        <dbReference type="SAM" id="Coils"/>
    </source>
</evidence>
<evidence type="ECO:0008006" key="5">
    <source>
        <dbReference type="Google" id="ProtNLM"/>
    </source>
</evidence>
<feature type="transmembrane region" description="Helical" evidence="2">
    <location>
        <begin position="133"/>
        <end position="153"/>
    </location>
</feature>
<keyword evidence="2" id="KW-0472">Membrane</keyword>
<name>A0A3S2XQW4_9BURK</name>
<evidence type="ECO:0000313" key="4">
    <source>
        <dbReference type="Proteomes" id="UP000288587"/>
    </source>
</evidence>
<protein>
    <recommendedName>
        <fullName evidence="5">MotA/TolQ/ExbB proton channel domain-containing protein</fullName>
    </recommendedName>
</protein>
<evidence type="ECO:0000313" key="3">
    <source>
        <dbReference type="EMBL" id="RVT82459.1"/>
    </source>
</evidence>
<keyword evidence="2" id="KW-0812">Transmembrane</keyword>
<keyword evidence="1" id="KW-0175">Coiled coil</keyword>
<dbReference type="AlphaFoldDB" id="A0A3S2XQW4"/>
<evidence type="ECO:0000256" key="2">
    <source>
        <dbReference type="SAM" id="Phobius"/>
    </source>
</evidence>
<dbReference type="EMBL" id="SACM01000006">
    <property type="protein sequence ID" value="RVT82459.1"/>
    <property type="molecule type" value="Genomic_DNA"/>
</dbReference>
<keyword evidence="2" id="KW-1133">Transmembrane helix</keyword>
<organism evidence="3 4">
    <name type="scientific">Inhella crocodyli</name>
    <dbReference type="NCBI Taxonomy" id="2499851"/>
    <lineage>
        <taxon>Bacteria</taxon>
        <taxon>Pseudomonadati</taxon>
        <taxon>Pseudomonadota</taxon>
        <taxon>Betaproteobacteria</taxon>
        <taxon>Burkholderiales</taxon>
        <taxon>Sphaerotilaceae</taxon>
        <taxon>Inhella</taxon>
    </lineage>
</organism>
<comment type="caution">
    <text evidence="3">The sequence shown here is derived from an EMBL/GenBank/DDBJ whole genome shotgun (WGS) entry which is preliminary data.</text>
</comment>
<feature type="transmembrane region" description="Helical" evidence="2">
    <location>
        <begin position="12"/>
        <end position="32"/>
    </location>
</feature>
<gene>
    <name evidence="3" type="ORF">EOD73_17145</name>
</gene>